<dbReference type="AlphaFoldDB" id="A0A6J4M4K1"/>
<dbReference type="EMBL" id="CADCUH010000106">
    <property type="protein sequence ID" value="CAA9345978.1"/>
    <property type="molecule type" value="Genomic_DNA"/>
</dbReference>
<dbReference type="GO" id="GO:0005840">
    <property type="term" value="C:ribosome"/>
    <property type="evidence" value="ECO:0007669"/>
    <property type="project" value="UniProtKB-KW"/>
</dbReference>
<reference evidence="2" key="1">
    <citation type="submission" date="2020-02" db="EMBL/GenBank/DDBJ databases">
        <authorList>
            <person name="Meier V. D."/>
        </authorList>
    </citation>
    <scope>NUCLEOTIDE SEQUENCE</scope>
    <source>
        <strain evidence="2">AVDCRST_MAG36</strain>
    </source>
</reference>
<evidence type="ECO:0000256" key="1">
    <source>
        <dbReference type="SAM" id="MobiDB-lite"/>
    </source>
</evidence>
<feature type="compositionally biased region" description="Basic residues" evidence="1">
    <location>
        <begin position="1"/>
        <end position="21"/>
    </location>
</feature>
<evidence type="ECO:0000313" key="2">
    <source>
        <dbReference type="EMBL" id="CAA9345978.1"/>
    </source>
</evidence>
<protein>
    <submittedName>
        <fullName evidence="2">SSU ribosomal protein S6p</fullName>
    </submittedName>
</protein>
<name>A0A6J4M4K1_9ACTN</name>
<feature type="region of interest" description="Disordered" evidence="1">
    <location>
        <begin position="1"/>
        <end position="83"/>
    </location>
</feature>
<proteinExistence type="predicted"/>
<feature type="non-terminal residue" evidence="2">
    <location>
        <position position="1"/>
    </location>
</feature>
<keyword evidence="2" id="KW-0687">Ribonucleoprotein</keyword>
<feature type="non-terminal residue" evidence="2">
    <location>
        <position position="83"/>
    </location>
</feature>
<feature type="compositionally biased region" description="Basic residues" evidence="1">
    <location>
        <begin position="44"/>
        <end position="53"/>
    </location>
</feature>
<organism evidence="2">
    <name type="scientific">uncultured Nocardioidaceae bacterium</name>
    <dbReference type="NCBI Taxonomy" id="253824"/>
    <lineage>
        <taxon>Bacteria</taxon>
        <taxon>Bacillati</taxon>
        <taxon>Actinomycetota</taxon>
        <taxon>Actinomycetes</taxon>
        <taxon>Propionibacteriales</taxon>
        <taxon>Nocardioidaceae</taxon>
        <taxon>environmental samples</taxon>
    </lineage>
</organism>
<keyword evidence="2" id="KW-0689">Ribosomal protein</keyword>
<gene>
    <name evidence="2" type="ORF">AVDCRST_MAG36-1644</name>
</gene>
<feature type="compositionally biased region" description="Low complexity" evidence="1">
    <location>
        <begin position="60"/>
        <end position="76"/>
    </location>
</feature>
<accession>A0A6J4M4K1</accession>
<sequence length="83" mass="9481">RRAHRRPVPRHLPQRRPPGRRTGRECRRVGQAPPGLRDRQERRGHLRGHRPACRARDGQGARPAARAQRVGAAHQGHPARRPL</sequence>